<dbReference type="AlphaFoldDB" id="A0A0G0TX16"/>
<evidence type="ECO:0000256" key="7">
    <source>
        <dbReference type="ARBA" id="ARBA00022967"/>
    </source>
</evidence>
<evidence type="ECO:0000256" key="9">
    <source>
        <dbReference type="ARBA" id="ARBA00023136"/>
    </source>
</evidence>
<evidence type="ECO:0000256" key="2">
    <source>
        <dbReference type="ARBA" id="ARBA00020019"/>
    </source>
</evidence>
<name>A0A0G0TX16_9BACT</name>
<dbReference type="GO" id="GO:0051301">
    <property type="term" value="P:cell division"/>
    <property type="evidence" value="ECO:0007669"/>
    <property type="project" value="UniProtKB-UniRule"/>
</dbReference>
<evidence type="ECO:0000313" key="12">
    <source>
        <dbReference type="EMBL" id="KKR42537.1"/>
    </source>
</evidence>
<proteinExistence type="inferred from homology"/>
<dbReference type="PANTHER" id="PTHR43166">
    <property type="entry name" value="AMINO ACID IMPORT ATP-BINDING PROTEIN"/>
    <property type="match status" value="1"/>
</dbReference>
<comment type="similarity">
    <text evidence="1 10">Belongs to the ABC transporter superfamily.</text>
</comment>
<dbReference type="Pfam" id="PF00005">
    <property type="entry name" value="ABC_tran"/>
    <property type="match status" value="1"/>
</dbReference>
<dbReference type="InterPro" id="IPR050086">
    <property type="entry name" value="MetN_ABC_transporter-like"/>
</dbReference>
<feature type="domain" description="ABC transporter" evidence="11">
    <location>
        <begin position="4"/>
        <end position="228"/>
    </location>
</feature>
<dbReference type="InterPro" id="IPR005286">
    <property type="entry name" value="Cell_div_FtsE"/>
</dbReference>
<evidence type="ECO:0000256" key="1">
    <source>
        <dbReference type="ARBA" id="ARBA00005417"/>
    </source>
</evidence>
<keyword evidence="8" id="KW-0029">Amino-acid transport</keyword>
<dbReference type="SUPFAM" id="SSF52540">
    <property type="entry name" value="P-loop containing nucleoside triphosphate hydrolases"/>
    <property type="match status" value="1"/>
</dbReference>
<evidence type="ECO:0000256" key="4">
    <source>
        <dbReference type="ARBA" id="ARBA00022475"/>
    </source>
</evidence>
<dbReference type="PROSITE" id="PS00211">
    <property type="entry name" value="ABC_TRANSPORTER_1"/>
    <property type="match status" value="1"/>
</dbReference>
<evidence type="ECO:0000313" key="13">
    <source>
        <dbReference type="Proteomes" id="UP000034215"/>
    </source>
</evidence>
<evidence type="ECO:0000256" key="6">
    <source>
        <dbReference type="ARBA" id="ARBA00022840"/>
    </source>
</evidence>
<keyword evidence="7" id="KW-1278">Translocase</keyword>
<comment type="caution">
    <text evidence="12">The sequence shown here is derived from an EMBL/GenBank/DDBJ whole genome shotgun (WGS) entry which is preliminary data.</text>
</comment>
<keyword evidence="6 10" id="KW-0067">ATP-binding</keyword>
<evidence type="ECO:0000256" key="3">
    <source>
        <dbReference type="ARBA" id="ARBA00022448"/>
    </source>
</evidence>
<accession>A0A0G0TX16</accession>
<keyword evidence="4 10" id="KW-1003">Cell membrane</keyword>
<dbReference type="InterPro" id="IPR003439">
    <property type="entry name" value="ABC_transporter-like_ATP-bd"/>
</dbReference>
<gene>
    <name evidence="10" type="primary">ftsE</name>
    <name evidence="12" type="ORF">UT76_C0021G0036</name>
</gene>
<protein>
    <recommendedName>
        <fullName evidence="2 10">Cell division ATP-binding protein FtsE</fullName>
    </recommendedName>
</protein>
<dbReference type="InterPro" id="IPR003593">
    <property type="entry name" value="AAA+_ATPase"/>
</dbReference>
<dbReference type="NCBIfam" id="TIGR02673">
    <property type="entry name" value="FtsE"/>
    <property type="match status" value="1"/>
</dbReference>
<dbReference type="EMBL" id="LBYA01000021">
    <property type="protein sequence ID" value="KKR42537.1"/>
    <property type="molecule type" value="Genomic_DNA"/>
</dbReference>
<reference evidence="12 13" key="1">
    <citation type="journal article" date="2015" name="Nature">
        <title>rRNA introns, odd ribosomes, and small enigmatic genomes across a large radiation of phyla.</title>
        <authorList>
            <person name="Brown C.T."/>
            <person name="Hug L.A."/>
            <person name="Thomas B.C."/>
            <person name="Sharon I."/>
            <person name="Castelle C.J."/>
            <person name="Singh A."/>
            <person name="Wilkins M.J."/>
            <person name="Williams K.H."/>
            <person name="Banfield J.F."/>
        </authorList>
    </citation>
    <scope>NUCLEOTIDE SEQUENCE [LARGE SCALE GENOMIC DNA]</scope>
</reference>
<dbReference type="SMART" id="SM00382">
    <property type="entry name" value="AAA"/>
    <property type="match status" value="1"/>
</dbReference>
<dbReference type="InterPro" id="IPR017871">
    <property type="entry name" value="ABC_transporter-like_CS"/>
</dbReference>
<evidence type="ECO:0000259" key="11">
    <source>
        <dbReference type="PROSITE" id="PS50893"/>
    </source>
</evidence>
<dbReference type="PATRIC" id="fig|1618576.3.peg.403"/>
<keyword evidence="3" id="KW-0813">Transport</keyword>
<evidence type="ECO:0000256" key="5">
    <source>
        <dbReference type="ARBA" id="ARBA00022741"/>
    </source>
</evidence>
<dbReference type="Gene3D" id="3.40.50.300">
    <property type="entry name" value="P-loop containing nucleotide triphosphate hydrolases"/>
    <property type="match status" value="1"/>
</dbReference>
<keyword evidence="10 12" id="KW-0132">Cell division</keyword>
<comment type="subunit">
    <text evidence="10">Homodimer. Forms a membrane-associated complex with FtsX.</text>
</comment>
<keyword evidence="9 10" id="KW-0472">Membrane</keyword>
<dbReference type="PANTHER" id="PTHR43166:SF30">
    <property type="entry name" value="METHIONINE IMPORT ATP-BINDING PROTEIN METN"/>
    <property type="match status" value="1"/>
</dbReference>
<evidence type="ECO:0000256" key="10">
    <source>
        <dbReference type="RuleBase" id="RU365094"/>
    </source>
</evidence>
<sequence>MPQIEFINVSKEYDPGKKVLDDVIFKVEPGEFMFVVGPSGAGKSTIIKLLTKEETPEGGDILFNGESIINISKESVPDLRRKIGVIFQDFRLLDSKTVFDNVAVALEVADSSLEEIRSIVPNVLNMVGLTEKMFKYPKQLSGGEKQKVAIARALAHEPDVILADEPTGMIDPDSVDDVLEVLEKINSLGTTVIMATHDQEIVNAMKKRVLRIERGQIISDKKGGKYRA</sequence>
<dbReference type="GO" id="GO:0005886">
    <property type="term" value="C:plasma membrane"/>
    <property type="evidence" value="ECO:0007669"/>
    <property type="project" value="UniProtKB-SubCell"/>
</dbReference>
<dbReference type="FunFam" id="3.40.50.300:FF:000056">
    <property type="entry name" value="Cell division ATP-binding protein FtsE"/>
    <property type="match status" value="1"/>
</dbReference>
<keyword evidence="5 10" id="KW-0547">Nucleotide-binding</keyword>
<dbReference type="Proteomes" id="UP000034215">
    <property type="component" value="Unassembled WGS sequence"/>
</dbReference>
<comment type="subcellular location">
    <subcellularLocation>
        <location evidence="10">Cell membrane</location>
        <topology evidence="10">Peripheral membrane protein</topology>
        <orientation evidence="10">Cytoplasmic side</orientation>
    </subcellularLocation>
</comment>
<comment type="function">
    <text evidence="10">Part of the ABC transporter FtsEX involved in cellular division.</text>
</comment>
<dbReference type="PROSITE" id="PS50893">
    <property type="entry name" value="ABC_TRANSPORTER_2"/>
    <property type="match status" value="1"/>
</dbReference>
<evidence type="ECO:0000256" key="8">
    <source>
        <dbReference type="ARBA" id="ARBA00022970"/>
    </source>
</evidence>
<dbReference type="GO" id="GO:0016887">
    <property type="term" value="F:ATP hydrolysis activity"/>
    <property type="evidence" value="ECO:0007669"/>
    <property type="project" value="InterPro"/>
</dbReference>
<keyword evidence="10" id="KW-0131">Cell cycle</keyword>
<dbReference type="GO" id="GO:0005524">
    <property type="term" value="F:ATP binding"/>
    <property type="evidence" value="ECO:0007669"/>
    <property type="project" value="UniProtKB-UniRule"/>
</dbReference>
<organism evidence="12 13">
    <name type="scientific">Candidatus Woesebacteria bacterium GW2011_GWB1_40_12</name>
    <dbReference type="NCBI Taxonomy" id="1618576"/>
    <lineage>
        <taxon>Bacteria</taxon>
        <taxon>Candidatus Woeseibacteriota</taxon>
    </lineage>
</organism>
<dbReference type="GO" id="GO:0006865">
    <property type="term" value="P:amino acid transport"/>
    <property type="evidence" value="ECO:0007669"/>
    <property type="project" value="UniProtKB-KW"/>
</dbReference>
<dbReference type="InterPro" id="IPR027417">
    <property type="entry name" value="P-loop_NTPase"/>
</dbReference>